<keyword evidence="2" id="KW-0547">Nucleotide-binding</keyword>
<evidence type="ECO:0000256" key="2">
    <source>
        <dbReference type="ARBA" id="ARBA00022741"/>
    </source>
</evidence>
<dbReference type="InterPro" id="IPR003439">
    <property type="entry name" value="ABC_transporter-like_ATP-bd"/>
</dbReference>
<dbReference type="InterPro" id="IPR051921">
    <property type="entry name" value="ABC_osmolyte_uptake_ATP-bind"/>
</dbReference>
<evidence type="ECO:0000256" key="3">
    <source>
        <dbReference type="ARBA" id="ARBA00022840"/>
    </source>
</evidence>
<reference evidence="6 7" key="1">
    <citation type="journal article" date="2015" name="Genome Announc.">
        <title>Expanding the biotechnology potential of lactobacilli through comparative genomics of 213 strains and associated genera.</title>
        <authorList>
            <person name="Sun Z."/>
            <person name="Harris H.M."/>
            <person name="McCann A."/>
            <person name="Guo C."/>
            <person name="Argimon S."/>
            <person name="Zhang W."/>
            <person name="Yang X."/>
            <person name="Jeffery I.B."/>
            <person name="Cooney J.C."/>
            <person name="Kagawa T.F."/>
            <person name="Liu W."/>
            <person name="Song Y."/>
            <person name="Salvetti E."/>
            <person name="Wrobel A."/>
            <person name="Rasinkangas P."/>
            <person name="Parkhill J."/>
            <person name="Rea M.C."/>
            <person name="O'Sullivan O."/>
            <person name="Ritari J."/>
            <person name="Douillard F.P."/>
            <person name="Paul Ross R."/>
            <person name="Yang R."/>
            <person name="Briner A.E."/>
            <person name="Felis G.E."/>
            <person name="de Vos W.M."/>
            <person name="Barrangou R."/>
            <person name="Klaenhammer T.R."/>
            <person name="Caufield P.W."/>
            <person name="Cui Y."/>
            <person name="Zhang H."/>
            <person name="O'Toole P.W."/>
        </authorList>
    </citation>
    <scope>NUCLEOTIDE SEQUENCE [LARGE SCALE GENOMIC DNA]</scope>
    <source>
        <strain evidence="6 7">DSM 21051</strain>
    </source>
</reference>
<dbReference type="STRING" id="1423725.FC19_GL001117"/>
<accession>A0A0R2CXQ6</accession>
<dbReference type="AlphaFoldDB" id="A0A0R2CXQ6"/>
<dbReference type="GO" id="GO:0016887">
    <property type="term" value="F:ATP hydrolysis activity"/>
    <property type="evidence" value="ECO:0007669"/>
    <property type="project" value="InterPro"/>
</dbReference>
<dbReference type="PANTHER" id="PTHR43869:SF1">
    <property type="entry name" value="GLYCINE BETAINE_PROLINE BETAINE TRANSPORT SYSTEM ATP-BINDING PROTEIN PROV"/>
    <property type="match status" value="1"/>
</dbReference>
<dbReference type="Gene3D" id="3.40.50.300">
    <property type="entry name" value="P-loop containing nucleotide triphosphate hydrolases"/>
    <property type="match status" value="1"/>
</dbReference>
<dbReference type="GO" id="GO:0005524">
    <property type="term" value="F:ATP binding"/>
    <property type="evidence" value="ECO:0007669"/>
    <property type="project" value="UniProtKB-KW"/>
</dbReference>
<dbReference type="PROSITE" id="PS50893">
    <property type="entry name" value="ABC_TRANSPORTER_2"/>
    <property type="match status" value="1"/>
</dbReference>
<sequence>MIKFKHVSKKYDGNTVLDDLNLTIETGDLFVLVGPSGSGKTTTLKMINQLIKPTTGDIVIEGKNVNEYDLKELRLQMGYVLQNIALFPNLSIDENISIQLEALRRPKKERIAIAHDLLEKVGLDPEKYGRRYPHELSGGEQQRIGIIRALASTPKIILMDEPFSALDPISRNQLQELVLRLHKELQTTFVFVTHDMHEALRLGDTIAVMKKGQLQQVGSGESILSHPANSFVDTFFKNEHSENILVKDLLEHNCFSAGDENANYFRIDQNKPLSQLSKALREHSRVLVSGNQQKKQVISIDDLLSYLAQKGDH</sequence>
<evidence type="ECO:0000256" key="4">
    <source>
        <dbReference type="ARBA" id="ARBA00066388"/>
    </source>
</evidence>
<dbReference type="InterPro" id="IPR017871">
    <property type="entry name" value="ABC_transporter-like_CS"/>
</dbReference>
<comment type="caution">
    <text evidence="6">The sequence shown here is derived from an EMBL/GenBank/DDBJ whole genome shotgun (WGS) entry which is preliminary data.</text>
</comment>
<keyword evidence="7" id="KW-1185">Reference proteome</keyword>
<dbReference type="GO" id="GO:0015418">
    <property type="term" value="F:ABC-type quaternary ammonium compound transporting activity"/>
    <property type="evidence" value="ECO:0007669"/>
    <property type="project" value="UniProtKB-EC"/>
</dbReference>
<gene>
    <name evidence="6" type="ORF">FC19_GL001117</name>
</gene>
<dbReference type="EMBL" id="AYZD01000017">
    <property type="protein sequence ID" value="KRM96050.1"/>
    <property type="molecule type" value="Genomic_DNA"/>
</dbReference>
<dbReference type="PANTHER" id="PTHR43869">
    <property type="entry name" value="GLYCINE BETAINE/PROLINE BETAINE TRANSPORT SYSTEM ATP-BINDING PROTEIN PROV"/>
    <property type="match status" value="1"/>
</dbReference>
<dbReference type="FunFam" id="3.40.50.300:FF:000425">
    <property type="entry name" value="Probable ABC transporter, ATP-binding subunit"/>
    <property type="match status" value="1"/>
</dbReference>
<evidence type="ECO:0000313" key="7">
    <source>
        <dbReference type="Proteomes" id="UP000051015"/>
    </source>
</evidence>
<evidence type="ECO:0000313" key="6">
    <source>
        <dbReference type="EMBL" id="KRM96050.1"/>
    </source>
</evidence>
<dbReference type="InterPro" id="IPR027417">
    <property type="entry name" value="P-loop_NTPase"/>
</dbReference>
<dbReference type="PROSITE" id="PS00211">
    <property type="entry name" value="ABC_TRANSPORTER_1"/>
    <property type="match status" value="1"/>
</dbReference>
<keyword evidence="3" id="KW-0067">ATP-binding</keyword>
<feature type="domain" description="ABC transporter" evidence="5">
    <location>
        <begin position="2"/>
        <end position="236"/>
    </location>
</feature>
<evidence type="ECO:0000256" key="1">
    <source>
        <dbReference type="ARBA" id="ARBA00022448"/>
    </source>
</evidence>
<evidence type="ECO:0000259" key="5">
    <source>
        <dbReference type="PROSITE" id="PS50893"/>
    </source>
</evidence>
<dbReference type="Proteomes" id="UP000051015">
    <property type="component" value="Unassembled WGS sequence"/>
</dbReference>
<dbReference type="InterPro" id="IPR003593">
    <property type="entry name" value="AAA+_ATPase"/>
</dbReference>
<keyword evidence="1" id="KW-0813">Transport</keyword>
<dbReference type="OrthoDB" id="9802264at2"/>
<organism evidence="6 7">
    <name type="scientific">Liquorilactobacillus aquaticus DSM 21051</name>
    <dbReference type="NCBI Taxonomy" id="1423725"/>
    <lineage>
        <taxon>Bacteria</taxon>
        <taxon>Bacillati</taxon>
        <taxon>Bacillota</taxon>
        <taxon>Bacilli</taxon>
        <taxon>Lactobacillales</taxon>
        <taxon>Lactobacillaceae</taxon>
        <taxon>Liquorilactobacillus</taxon>
    </lineage>
</organism>
<name>A0A0R2CXQ6_9LACO</name>
<dbReference type="Pfam" id="PF00005">
    <property type="entry name" value="ABC_tran"/>
    <property type="match status" value="1"/>
</dbReference>
<dbReference type="PATRIC" id="fig|1423725.3.peg.1151"/>
<dbReference type="SUPFAM" id="SSF52540">
    <property type="entry name" value="P-loop containing nucleoside triphosphate hydrolases"/>
    <property type="match status" value="1"/>
</dbReference>
<dbReference type="SMART" id="SM00382">
    <property type="entry name" value="AAA"/>
    <property type="match status" value="1"/>
</dbReference>
<proteinExistence type="predicted"/>
<protein>
    <recommendedName>
        <fullName evidence="4">ABC-type quaternary amine transporter</fullName>
        <ecNumber evidence="4">7.6.2.9</ecNumber>
    </recommendedName>
</protein>
<dbReference type="EC" id="7.6.2.9" evidence="4"/>